<evidence type="ECO:0000313" key="1">
    <source>
        <dbReference type="EMBL" id="ABM06923.1"/>
    </source>
</evidence>
<gene>
    <name evidence="1" type="ordered locus">AAur_0424</name>
</gene>
<dbReference type="AlphaFoldDB" id="A1R1X0"/>
<evidence type="ECO:0000313" key="2">
    <source>
        <dbReference type="Proteomes" id="UP000000637"/>
    </source>
</evidence>
<accession>A1R1X0</accession>
<reference evidence="1 2" key="1">
    <citation type="journal article" date="2006" name="PLoS Genet.">
        <title>Secrets of soil survival revealed by the genome sequence of Arthrobacter aurescens TC1.</title>
        <authorList>
            <person name="Mongodin E.F."/>
            <person name="Shapir N."/>
            <person name="Daugherty S.C."/>
            <person name="DeBoy R.T."/>
            <person name="Emerson J.B."/>
            <person name="Shvartzbeyn A."/>
            <person name="Radune D."/>
            <person name="Vamathevan J."/>
            <person name="Riggs F."/>
            <person name="Grinberg V."/>
            <person name="Khouri H."/>
            <person name="Wackett L.P."/>
            <person name="Nelson K.E."/>
            <person name="Sadowsky M.J."/>
        </authorList>
    </citation>
    <scope>NUCLEOTIDE SEQUENCE [LARGE SCALE GENOMIC DNA]</scope>
    <source>
        <strain evidence="1 2">TC1</strain>
    </source>
</reference>
<dbReference type="HOGENOM" id="CLU_3246498_0_0_11"/>
<proteinExistence type="predicted"/>
<keyword evidence="2" id="KW-1185">Reference proteome</keyword>
<organism evidence="1 2">
    <name type="scientific">Paenarthrobacter aurescens (strain TC1)</name>
    <dbReference type="NCBI Taxonomy" id="290340"/>
    <lineage>
        <taxon>Bacteria</taxon>
        <taxon>Bacillati</taxon>
        <taxon>Actinomycetota</taxon>
        <taxon>Actinomycetes</taxon>
        <taxon>Micrococcales</taxon>
        <taxon>Micrococcaceae</taxon>
        <taxon>Paenarthrobacter</taxon>
    </lineage>
</organism>
<dbReference type="Proteomes" id="UP000000637">
    <property type="component" value="Chromosome"/>
</dbReference>
<dbReference type="EMBL" id="CP000474">
    <property type="protein sequence ID" value="ABM06923.1"/>
    <property type="molecule type" value="Genomic_DNA"/>
</dbReference>
<sequence length="42" mass="4308">MAPPEKALAVGEDSAMAKRIRGPTAAIYKKTGSASVIQSAFS</sequence>
<dbReference type="KEGG" id="aau:AAur_0424"/>
<name>A1R1X0_PAEAT</name>
<protein>
    <submittedName>
        <fullName evidence="1">Uncharacterized protein</fullName>
    </submittedName>
</protein>
<dbReference type="STRING" id="290340.AAur_0424"/>